<keyword evidence="1" id="KW-0413">Isomerase</keyword>
<accession>A0A0B4G8R3</accession>
<name>A0A0B4G8R3_METGA</name>
<dbReference type="SUPFAM" id="SSF51182">
    <property type="entry name" value="RmlC-like cupins"/>
    <property type="match status" value="1"/>
</dbReference>
<dbReference type="AlphaFoldDB" id="A0A0B4G8R3"/>
<dbReference type="Gene3D" id="2.60.120.10">
    <property type="entry name" value="Jelly Rolls"/>
    <property type="match status" value="1"/>
</dbReference>
<gene>
    <name evidence="1" type="ORF">MGU_09620</name>
</gene>
<dbReference type="InterPro" id="IPR014710">
    <property type="entry name" value="RmlC-like_jellyroll"/>
</dbReference>
<reference evidence="1 2" key="1">
    <citation type="journal article" date="2014" name="Proc. Natl. Acad. Sci. U.S.A.">
        <title>Trajectory and genomic determinants of fungal-pathogen speciation and host adaptation.</title>
        <authorList>
            <person name="Hu X."/>
            <person name="Xiao G."/>
            <person name="Zheng P."/>
            <person name="Shang Y."/>
            <person name="Su Y."/>
            <person name="Zhang X."/>
            <person name="Liu X."/>
            <person name="Zhan S."/>
            <person name="St Leger R.J."/>
            <person name="Wang C."/>
        </authorList>
    </citation>
    <scope>NUCLEOTIDE SEQUENCE [LARGE SCALE GENOMIC DNA]</scope>
    <source>
        <strain evidence="1 2">ARSEF 977</strain>
    </source>
</reference>
<evidence type="ECO:0000313" key="1">
    <source>
        <dbReference type="EMBL" id="KID83085.1"/>
    </source>
</evidence>
<sequence>MAPIVVPENQPEKRFYTGGARVAAFRSKPPCSSHQPEDWVSSTTCCFATASIGYSRLPDGTLLTDAVSSEPEKWLGAEHLVKYCAGTKILVKLLDAGQRLPVHAHPHVD</sequence>
<dbReference type="GO" id="GO:0016853">
    <property type="term" value="F:isomerase activity"/>
    <property type="evidence" value="ECO:0007669"/>
    <property type="project" value="UniProtKB-KW"/>
</dbReference>
<dbReference type="InterPro" id="IPR011051">
    <property type="entry name" value="RmlC_Cupin_sf"/>
</dbReference>
<dbReference type="EMBL" id="AZNH01000067">
    <property type="protein sequence ID" value="KID83085.1"/>
    <property type="molecule type" value="Genomic_DNA"/>
</dbReference>
<dbReference type="HOGENOM" id="CLU_2184569_0_0_1"/>
<proteinExistence type="predicted"/>
<keyword evidence="2" id="KW-1185">Reference proteome</keyword>
<protein>
    <submittedName>
        <fullName evidence="1">Proteinrelated to Mannose-6-phosphate isomerase</fullName>
    </submittedName>
</protein>
<dbReference type="Proteomes" id="UP000031192">
    <property type="component" value="Unassembled WGS sequence"/>
</dbReference>
<organism evidence="1 2">
    <name type="scientific">Metarhizium guizhouense (strain ARSEF 977)</name>
    <dbReference type="NCBI Taxonomy" id="1276136"/>
    <lineage>
        <taxon>Eukaryota</taxon>
        <taxon>Fungi</taxon>
        <taxon>Dikarya</taxon>
        <taxon>Ascomycota</taxon>
        <taxon>Pezizomycotina</taxon>
        <taxon>Sordariomycetes</taxon>
        <taxon>Hypocreomycetidae</taxon>
        <taxon>Hypocreales</taxon>
        <taxon>Clavicipitaceae</taxon>
        <taxon>Metarhizium</taxon>
    </lineage>
</organism>
<comment type="caution">
    <text evidence="1">The sequence shown here is derived from an EMBL/GenBank/DDBJ whole genome shotgun (WGS) entry which is preliminary data.</text>
</comment>
<evidence type="ECO:0000313" key="2">
    <source>
        <dbReference type="Proteomes" id="UP000031192"/>
    </source>
</evidence>